<dbReference type="Proteomes" id="UP001500466">
    <property type="component" value="Unassembled WGS sequence"/>
</dbReference>
<feature type="domain" description="Methyltransferase type 11" evidence="1">
    <location>
        <begin position="56"/>
        <end position="142"/>
    </location>
</feature>
<dbReference type="Gene3D" id="3.40.50.150">
    <property type="entry name" value="Vaccinia Virus protein VP39"/>
    <property type="match status" value="1"/>
</dbReference>
<keyword evidence="3" id="KW-1185">Reference proteome</keyword>
<dbReference type="CDD" id="cd02440">
    <property type="entry name" value="AdoMet_MTases"/>
    <property type="match status" value="1"/>
</dbReference>
<proteinExistence type="predicted"/>
<organism evidence="2 3">
    <name type="scientific">Yinghuangia aomiensis</name>
    <dbReference type="NCBI Taxonomy" id="676205"/>
    <lineage>
        <taxon>Bacteria</taxon>
        <taxon>Bacillati</taxon>
        <taxon>Actinomycetota</taxon>
        <taxon>Actinomycetes</taxon>
        <taxon>Kitasatosporales</taxon>
        <taxon>Streptomycetaceae</taxon>
        <taxon>Yinghuangia</taxon>
    </lineage>
</organism>
<evidence type="ECO:0000313" key="3">
    <source>
        <dbReference type="Proteomes" id="UP001500466"/>
    </source>
</evidence>
<evidence type="ECO:0000313" key="2">
    <source>
        <dbReference type="EMBL" id="GAA4989093.1"/>
    </source>
</evidence>
<comment type="caution">
    <text evidence="2">The sequence shown here is derived from an EMBL/GenBank/DDBJ whole genome shotgun (WGS) entry which is preliminary data.</text>
</comment>
<gene>
    <name evidence="2" type="ORF">GCM10023205_70230</name>
</gene>
<dbReference type="InterPro" id="IPR013216">
    <property type="entry name" value="Methyltransf_11"/>
</dbReference>
<protein>
    <recommendedName>
        <fullName evidence="1">Methyltransferase type 11 domain-containing protein</fullName>
    </recommendedName>
</protein>
<evidence type="ECO:0000259" key="1">
    <source>
        <dbReference type="Pfam" id="PF08241"/>
    </source>
</evidence>
<reference evidence="3" key="1">
    <citation type="journal article" date="2019" name="Int. J. Syst. Evol. Microbiol.">
        <title>The Global Catalogue of Microorganisms (GCM) 10K type strain sequencing project: providing services to taxonomists for standard genome sequencing and annotation.</title>
        <authorList>
            <consortium name="The Broad Institute Genomics Platform"/>
            <consortium name="The Broad Institute Genome Sequencing Center for Infectious Disease"/>
            <person name="Wu L."/>
            <person name="Ma J."/>
        </authorList>
    </citation>
    <scope>NUCLEOTIDE SEQUENCE [LARGE SCALE GENOMIC DNA]</scope>
    <source>
        <strain evidence="3">JCM 17986</strain>
    </source>
</reference>
<dbReference type="SUPFAM" id="SSF53335">
    <property type="entry name" value="S-adenosyl-L-methionine-dependent methyltransferases"/>
    <property type="match status" value="1"/>
</dbReference>
<dbReference type="EMBL" id="BAABHS010000036">
    <property type="protein sequence ID" value="GAA4989093.1"/>
    <property type="molecule type" value="Genomic_DNA"/>
</dbReference>
<name>A0ABP9I656_9ACTN</name>
<dbReference type="Pfam" id="PF08241">
    <property type="entry name" value="Methyltransf_11"/>
    <property type="match status" value="1"/>
</dbReference>
<sequence>MLVRMTFREYIDRNYERSGCDRTACDEDLDRWMEVFAQHAPGTRPLTVVHLESEWGQLTPSLARVFGGPVFGVEPCDRVRAKAQQDAACPAVSYLDGRMSEIPLPQDSCDLVVVWPLWHEIREPDRAVREIARVLRPGGRVMLKAWFGDRLPRLPWHAWHPRSAAIERQVLPQLSQVTAAFAEAGLQRIAVERVPQMVASEAGFRMYVDHLTYRRLIMAGYLDLDEDRAGWAAAWQAVEAGLTEPLYEEYDLLVLG</sequence>
<accession>A0ABP9I656</accession>
<dbReference type="InterPro" id="IPR029063">
    <property type="entry name" value="SAM-dependent_MTases_sf"/>
</dbReference>